<gene>
    <name evidence="1" type="ORF">GPJ81_21700</name>
</gene>
<organism evidence="1 2">
    <name type="scientific">Pseudomonas alkylphenolica</name>
    <dbReference type="NCBI Taxonomy" id="237609"/>
    <lineage>
        <taxon>Bacteria</taxon>
        <taxon>Pseudomonadati</taxon>
        <taxon>Pseudomonadota</taxon>
        <taxon>Gammaproteobacteria</taxon>
        <taxon>Pseudomonadales</taxon>
        <taxon>Pseudomonadaceae</taxon>
        <taxon>Pseudomonas</taxon>
    </lineage>
</organism>
<keyword evidence="2" id="KW-1185">Reference proteome</keyword>
<evidence type="ECO:0000313" key="1">
    <source>
        <dbReference type="EMBL" id="QGW79197.1"/>
    </source>
</evidence>
<dbReference type="Proteomes" id="UP000426235">
    <property type="component" value="Chromosome"/>
</dbReference>
<protein>
    <submittedName>
        <fullName evidence="1">Uncharacterized protein</fullName>
    </submittedName>
</protein>
<dbReference type="EMBL" id="CP046621">
    <property type="protein sequence ID" value="QGW79197.1"/>
    <property type="molecule type" value="Genomic_DNA"/>
</dbReference>
<accession>A0A6I6HI15</accession>
<sequence length="190" mass="21745">MLKHNYDRSFIAHVACTTPGYEGYLDCAKLAIKNGQAARVADDWMIVTSILGRKPHYFWFRCLFDESIGRPYYDIQSWSRRTGRDFNSKNRHLDCSYNGFPGLYAESPEDQRLWKVMTLQDGSFASMTSIVEVGQKIEARIRTRSNCELQAVDRQRVGDHWFASAATSGGQVLDLCLEITHIGEELLDDH</sequence>
<name>A0A6I6HI15_9PSED</name>
<reference evidence="1" key="1">
    <citation type="submission" date="2019-12" db="EMBL/GenBank/DDBJ databases">
        <title>Hybrid Genome Assemblies of two High G+C Isolates from Undergraduate Microbiology Courses.</title>
        <authorList>
            <person name="Ne Ville C.J."/>
            <person name="Enright D."/>
            <person name="Hernandez I."/>
            <person name="Dodsworth J."/>
            <person name="Orwin P.M."/>
        </authorList>
    </citation>
    <scope>NUCLEOTIDE SEQUENCE [LARGE SCALE GENOMIC DNA]</scope>
    <source>
        <strain evidence="1">Neo</strain>
    </source>
</reference>
<dbReference type="RefSeq" id="WP_157194027.1">
    <property type="nucleotide sequence ID" value="NZ_CP046621.1"/>
</dbReference>
<proteinExistence type="predicted"/>
<evidence type="ECO:0000313" key="2">
    <source>
        <dbReference type="Proteomes" id="UP000426235"/>
    </source>
</evidence>
<dbReference type="AlphaFoldDB" id="A0A6I6HI15"/>